<proteinExistence type="inferred from homology"/>
<feature type="domain" description="Isopropylmalate dehydrogenase-like" evidence="3">
    <location>
        <begin position="62"/>
        <end position="370"/>
    </location>
</feature>
<organism evidence="4 5">
    <name type="scientific">Drosophila guanche</name>
    <name type="common">Fruit fly</name>
    <dbReference type="NCBI Taxonomy" id="7266"/>
    <lineage>
        <taxon>Eukaryota</taxon>
        <taxon>Metazoa</taxon>
        <taxon>Ecdysozoa</taxon>
        <taxon>Arthropoda</taxon>
        <taxon>Hexapoda</taxon>
        <taxon>Insecta</taxon>
        <taxon>Pterygota</taxon>
        <taxon>Neoptera</taxon>
        <taxon>Endopterygota</taxon>
        <taxon>Diptera</taxon>
        <taxon>Brachycera</taxon>
        <taxon>Muscomorpha</taxon>
        <taxon>Ephydroidea</taxon>
        <taxon>Drosophilidae</taxon>
        <taxon>Drosophila</taxon>
        <taxon>Sophophora</taxon>
    </lineage>
</organism>
<dbReference type="Gene3D" id="3.40.718.10">
    <property type="entry name" value="Isopropylmalate Dehydrogenase"/>
    <property type="match status" value="1"/>
</dbReference>
<dbReference type="GO" id="GO:0005739">
    <property type="term" value="C:mitochondrion"/>
    <property type="evidence" value="ECO:0007669"/>
    <property type="project" value="TreeGrafter"/>
</dbReference>
<name>A0A3B0JQI2_DROGU</name>
<dbReference type="Pfam" id="PF00180">
    <property type="entry name" value="Iso_dh"/>
    <property type="match status" value="1"/>
</dbReference>
<accession>A0A3B0JQI2</accession>
<comment type="similarity">
    <text evidence="1">Belongs to the isocitrate and isopropylmalate dehydrogenases family.</text>
</comment>
<sequence>MLRRLTPNTRLARCCRYLADGPPKSADPYLITTGLTANVAKGQMRSLPVSALPRSKYGGITHVSLLTGSTIIGQQGAKFVTALLHSTRVPVELQRIGSDQEEEYFNSVLRNHAAVHVDILCDGEAKKKSLKICNDLDLYVFMTRLRSFPGFKCRFPDVDIQVIAQNNIGNYSELEYSPVKGVVEALRVVTHDNVEKYLRYAFKAAIRAGRCRVTLIHKANEWPVTDGTMLKIAEEMHAKKYSSIELELMDLDECVKRLITDPAYFDTILTNDRYATFLATICSGVAGGANLFSAIELGDNHAVFKPLQTKLSLTNYSQLSPYGIVSTCVDLLNHVGHESCAKSLWQGMIRTMDEGIKSVEFDGTDTGEYVICNIMNKLRCSALGESAQKK</sequence>
<dbReference type="EMBL" id="OUUW01000001">
    <property type="protein sequence ID" value="SPP73418.1"/>
    <property type="molecule type" value="Genomic_DNA"/>
</dbReference>
<evidence type="ECO:0000313" key="4">
    <source>
        <dbReference type="EMBL" id="SPP73418.1"/>
    </source>
</evidence>
<dbReference type="AlphaFoldDB" id="A0A3B0JQI2"/>
<gene>
    <name evidence="4" type="ORF">DGUA_6G000897</name>
</gene>
<protein>
    <submittedName>
        <fullName evidence="4">Blast:Probable isocitrate dehydrogenase</fullName>
    </submittedName>
</protein>
<dbReference type="InterPro" id="IPR024084">
    <property type="entry name" value="IsoPropMal-DH-like_dom"/>
</dbReference>
<keyword evidence="5" id="KW-1185">Reference proteome</keyword>
<dbReference type="GO" id="GO:0006102">
    <property type="term" value="P:isocitrate metabolic process"/>
    <property type="evidence" value="ECO:0007669"/>
    <property type="project" value="TreeGrafter"/>
</dbReference>
<dbReference type="SUPFAM" id="SSF53659">
    <property type="entry name" value="Isocitrate/Isopropylmalate dehydrogenase-like"/>
    <property type="match status" value="1"/>
</dbReference>
<dbReference type="SMART" id="SM01329">
    <property type="entry name" value="Iso_dh"/>
    <property type="match status" value="1"/>
</dbReference>
<evidence type="ECO:0000259" key="3">
    <source>
        <dbReference type="SMART" id="SM01329"/>
    </source>
</evidence>
<evidence type="ECO:0000256" key="1">
    <source>
        <dbReference type="ARBA" id="ARBA00007769"/>
    </source>
</evidence>
<dbReference type="PANTHER" id="PTHR11835">
    <property type="entry name" value="DECARBOXYLATING DEHYDROGENASES-ISOCITRATE, ISOPROPYLMALATE, TARTRATE"/>
    <property type="match status" value="1"/>
</dbReference>
<dbReference type="STRING" id="7266.A0A3B0JQI2"/>
<keyword evidence="2" id="KW-0816">Tricarboxylic acid cycle</keyword>
<dbReference type="OrthoDB" id="7929748at2759"/>
<evidence type="ECO:0000313" key="5">
    <source>
        <dbReference type="Proteomes" id="UP000268350"/>
    </source>
</evidence>
<dbReference type="GO" id="GO:0006099">
    <property type="term" value="P:tricarboxylic acid cycle"/>
    <property type="evidence" value="ECO:0007669"/>
    <property type="project" value="UniProtKB-KW"/>
</dbReference>
<evidence type="ECO:0000256" key="2">
    <source>
        <dbReference type="ARBA" id="ARBA00022532"/>
    </source>
</evidence>
<dbReference type="PANTHER" id="PTHR11835:SF60">
    <property type="entry name" value="ISOCITRATE DEHYDROGENASE [NAD] SUBUNIT, MITOCHONDRIAL"/>
    <property type="match status" value="1"/>
</dbReference>
<dbReference type="Proteomes" id="UP000268350">
    <property type="component" value="Unassembled WGS sequence"/>
</dbReference>
<reference evidence="5" key="1">
    <citation type="submission" date="2018-01" db="EMBL/GenBank/DDBJ databases">
        <authorList>
            <person name="Alioto T."/>
            <person name="Alioto T."/>
        </authorList>
    </citation>
    <scope>NUCLEOTIDE SEQUENCE [LARGE SCALE GENOMIC DNA]</scope>
</reference>
<dbReference type="OMA" id="EIGDHHA"/>